<evidence type="ECO:0000259" key="2">
    <source>
        <dbReference type="PROSITE" id="PS50011"/>
    </source>
</evidence>
<accession>A0A1F5LYZ7</accession>
<dbReference type="EMBL" id="LXJU01000001">
    <property type="protein sequence ID" value="OGE58296.1"/>
    <property type="molecule type" value="Genomic_DNA"/>
</dbReference>
<dbReference type="InterPro" id="IPR000719">
    <property type="entry name" value="Prot_kinase_dom"/>
</dbReference>
<dbReference type="InterPro" id="IPR053137">
    <property type="entry name" value="NLR-like"/>
</dbReference>
<dbReference type="InterPro" id="IPR008271">
    <property type="entry name" value="Ser/Thr_kinase_AS"/>
</dbReference>
<comment type="caution">
    <text evidence="3">The sequence shown here is derived from an EMBL/GenBank/DDBJ whole genome shotgun (WGS) entry which is preliminary data.</text>
</comment>
<dbReference type="SUPFAM" id="SSF48452">
    <property type="entry name" value="TPR-like"/>
    <property type="match status" value="3"/>
</dbReference>
<dbReference type="GO" id="GO:0005524">
    <property type="term" value="F:ATP binding"/>
    <property type="evidence" value="ECO:0007669"/>
    <property type="project" value="InterPro"/>
</dbReference>
<feature type="compositionally biased region" description="Basic and acidic residues" evidence="1">
    <location>
        <begin position="345"/>
        <end position="354"/>
    </location>
</feature>
<dbReference type="PROSITE" id="PS00108">
    <property type="entry name" value="PROTEIN_KINASE_ST"/>
    <property type="match status" value="1"/>
</dbReference>
<feature type="region of interest" description="Disordered" evidence="1">
    <location>
        <begin position="336"/>
        <end position="357"/>
    </location>
</feature>
<dbReference type="GeneID" id="34570865"/>
<dbReference type="PROSITE" id="PS50011">
    <property type="entry name" value="PROTEIN_KINASE_DOM"/>
    <property type="match status" value="1"/>
</dbReference>
<sequence>MARTELVNDMKLNAEIHPDGSTSHYTYAQGTAGRWPKAEIWKRGKILGSGGFGVVWVEQCVSSQGPTRLRAVKMIKKESDSSKKAYCDQELEAIAKFSQPKYSHLFVKSFGWFENPESIFITMEHIDLRDLQRQLTGPIPETEAQQICSQLLHGVQCLHDNKFVHRDLKPQNVFVKSKGPRWHVKIGDFGISKRYNESGALQTKVGTDLYFAPEVLGMYPPGRKPPHPSLYTNRVDIWSLGVMLFYLLSREYPFPNGKSLSFYVRNSHFPSLSMLRSVTQEGQTFLRRLLTADATVRLSAKEALEEGWLKQPSFDLVSGISRIAISEKLTAGHGLTTAVPNPMETTHEASRGWDDGDVSSAMVDEQTIRAAQGPQSRLSARQKSTSFKQALGSDPLDDLNTSHNEGLLLLSREQYADAQRMFQEAFKLRKHAFGAHHEDTLASLSSLGDTLYDQEKYDEAEAIYQDVWMRRKRALGESHPDTLRSLYKLGKIFYVKGEIAKAEDLYRDAWEGQKRALGEDCADTLDSLSELGEALLWQDKNAEAEGMHRDAWEGRKRVLGEYCEDTLDSLSALGDALAGQEKYVEAESVHRDAWEGRKRVLGEYCEDTLDSLGDLGDALSGQKKYTKAEAVYRQVWEGRKKVHGANHEDTFLSLHSLIFCLFEQDNYAKAERLQRQLYESRREVFGSSHKDTLTSLHSLGIFLDFQRKYAEAEVAFREAWKGRKEAFGANHTDTLDSLKCLRNTLRDTSPLPKPAGKTKRSLRKSLNPFWG</sequence>
<dbReference type="STRING" id="1835702.A0A1F5LYZ7"/>
<dbReference type="Gene3D" id="1.10.510.10">
    <property type="entry name" value="Transferase(Phosphotransferase) domain 1"/>
    <property type="match status" value="1"/>
</dbReference>
<dbReference type="SUPFAM" id="SSF56112">
    <property type="entry name" value="Protein kinase-like (PK-like)"/>
    <property type="match status" value="1"/>
</dbReference>
<dbReference type="Pfam" id="PF00069">
    <property type="entry name" value="Pkinase"/>
    <property type="match status" value="1"/>
</dbReference>
<proteinExistence type="predicted"/>
<dbReference type="Pfam" id="PF13374">
    <property type="entry name" value="TPR_10"/>
    <property type="match status" value="2"/>
</dbReference>
<dbReference type="SMART" id="SM00220">
    <property type="entry name" value="S_TKc"/>
    <property type="match status" value="1"/>
</dbReference>
<dbReference type="InterPro" id="IPR011009">
    <property type="entry name" value="Kinase-like_dom_sf"/>
</dbReference>
<dbReference type="GO" id="GO:0004672">
    <property type="term" value="F:protein kinase activity"/>
    <property type="evidence" value="ECO:0007669"/>
    <property type="project" value="InterPro"/>
</dbReference>
<name>A0A1F5LYZ7_PENAI</name>
<feature type="domain" description="Protein kinase" evidence="2">
    <location>
        <begin position="41"/>
        <end position="309"/>
    </location>
</feature>
<evidence type="ECO:0000313" key="4">
    <source>
        <dbReference type="Proteomes" id="UP000177622"/>
    </source>
</evidence>
<dbReference type="PANTHER" id="PTHR46082">
    <property type="entry name" value="ATP/GTP-BINDING PROTEIN-RELATED"/>
    <property type="match status" value="1"/>
</dbReference>
<dbReference type="Pfam" id="PF13424">
    <property type="entry name" value="TPR_12"/>
    <property type="match status" value="3"/>
</dbReference>
<gene>
    <name evidence="3" type="ORF">PENARI_c001G00314</name>
</gene>
<dbReference type="AlphaFoldDB" id="A0A1F5LYZ7"/>
<dbReference type="OrthoDB" id="10252171at2759"/>
<evidence type="ECO:0000313" key="3">
    <source>
        <dbReference type="EMBL" id="OGE58296.1"/>
    </source>
</evidence>
<dbReference type="PANTHER" id="PTHR46082:SF6">
    <property type="entry name" value="AAA+ ATPASE DOMAIN-CONTAINING PROTEIN-RELATED"/>
    <property type="match status" value="1"/>
</dbReference>
<organism evidence="3 4">
    <name type="scientific">Penicillium arizonense</name>
    <dbReference type="NCBI Taxonomy" id="1835702"/>
    <lineage>
        <taxon>Eukaryota</taxon>
        <taxon>Fungi</taxon>
        <taxon>Dikarya</taxon>
        <taxon>Ascomycota</taxon>
        <taxon>Pezizomycotina</taxon>
        <taxon>Eurotiomycetes</taxon>
        <taxon>Eurotiomycetidae</taxon>
        <taxon>Eurotiales</taxon>
        <taxon>Aspergillaceae</taxon>
        <taxon>Penicillium</taxon>
    </lineage>
</organism>
<reference evidence="3 4" key="1">
    <citation type="journal article" date="2016" name="Sci. Rep.">
        <title>Penicillium arizonense, a new, genome sequenced fungal species, reveals a high chemical diversity in secreted metabolites.</title>
        <authorList>
            <person name="Grijseels S."/>
            <person name="Nielsen J.C."/>
            <person name="Randelovic M."/>
            <person name="Nielsen J."/>
            <person name="Nielsen K.F."/>
            <person name="Workman M."/>
            <person name="Frisvad J.C."/>
        </authorList>
    </citation>
    <scope>NUCLEOTIDE SEQUENCE [LARGE SCALE GENOMIC DNA]</scope>
    <source>
        <strain evidence="3 4">CBS 141311</strain>
    </source>
</reference>
<dbReference type="Proteomes" id="UP000177622">
    <property type="component" value="Unassembled WGS sequence"/>
</dbReference>
<dbReference type="InterPro" id="IPR011990">
    <property type="entry name" value="TPR-like_helical_dom_sf"/>
</dbReference>
<keyword evidence="4" id="KW-1185">Reference proteome</keyword>
<protein>
    <recommendedName>
        <fullName evidence="2">Protein kinase domain-containing protein</fullName>
    </recommendedName>
</protein>
<dbReference type="RefSeq" id="XP_022493719.1">
    <property type="nucleotide sequence ID" value="XM_022626131.1"/>
</dbReference>
<evidence type="ECO:0000256" key="1">
    <source>
        <dbReference type="SAM" id="MobiDB-lite"/>
    </source>
</evidence>
<feature type="region of interest" description="Disordered" evidence="1">
    <location>
        <begin position="746"/>
        <end position="771"/>
    </location>
</feature>
<dbReference type="Gene3D" id="1.25.40.10">
    <property type="entry name" value="Tetratricopeptide repeat domain"/>
    <property type="match status" value="2"/>
</dbReference>